<gene>
    <name evidence="5" type="primary">rmuC</name>
    <name evidence="5" type="ORF">CENDO_04225</name>
</gene>
<keyword evidence="3" id="KW-0175">Coiled coil</keyword>
<comment type="function">
    <text evidence="1">Involved in DNA recombination.</text>
</comment>
<dbReference type="Pfam" id="PF02646">
    <property type="entry name" value="RmuC"/>
    <property type="match status" value="1"/>
</dbReference>
<dbReference type="InterPro" id="IPR003798">
    <property type="entry name" value="DNA_recombination_RmuC"/>
</dbReference>
<evidence type="ECO:0000256" key="3">
    <source>
        <dbReference type="ARBA" id="ARBA00023054"/>
    </source>
</evidence>
<dbReference type="Proteomes" id="UP000296352">
    <property type="component" value="Chromosome"/>
</dbReference>
<dbReference type="RefSeq" id="WP_136140916.1">
    <property type="nucleotide sequence ID" value="NZ_CP039247.1"/>
</dbReference>
<keyword evidence="6" id="KW-1185">Reference proteome</keyword>
<dbReference type="GO" id="GO:0006310">
    <property type="term" value="P:DNA recombination"/>
    <property type="evidence" value="ECO:0007669"/>
    <property type="project" value="UniProtKB-KW"/>
</dbReference>
<comment type="similarity">
    <text evidence="2">Belongs to the RmuC family.</text>
</comment>
<dbReference type="EMBL" id="CP039247">
    <property type="protein sequence ID" value="QCB28136.1"/>
    <property type="molecule type" value="Genomic_DNA"/>
</dbReference>
<dbReference type="KEGG" id="cee:CENDO_04225"/>
<name>A0A4P7QGP2_9CORY</name>
<evidence type="ECO:0000313" key="6">
    <source>
        <dbReference type="Proteomes" id="UP000296352"/>
    </source>
</evidence>
<reference evidence="5 6" key="1">
    <citation type="submission" date="2019-04" db="EMBL/GenBank/DDBJ databases">
        <title>Corynebacterium endometrii sp. nov., isolated from the uterus of a cow with endometritis.</title>
        <authorList>
            <person name="Ballas P."/>
            <person name="Ruckert C."/>
            <person name="Wagener K."/>
            <person name="Drillich M."/>
            <person name="Kaempfer P."/>
            <person name="Busse H.-J."/>
            <person name="Ehling-Schulz M."/>
        </authorList>
    </citation>
    <scope>NUCLEOTIDE SEQUENCE [LARGE SCALE GENOMIC DNA]</scope>
    <source>
        <strain evidence="5 6">LMM-1653</strain>
    </source>
</reference>
<protein>
    <submittedName>
        <fullName evidence="5">DNA recombination protein RmuC</fullName>
    </submittedName>
</protein>
<organism evidence="5 6">
    <name type="scientific">Corynebacterium endometrii</name>
    <dbReference type="NCBI Taxonomy" id="2488819"/>
    <lineage>
        <taxon>Bacteria</taxon>
        <taxon>Bacillati</taxon>
        <taxon>Actinomycetota</taxon>
        <taxon>Actinomycetes</taxon>
        <taxon>Mycobacteriales</taxon>
        <taxon>Corynebacteriaceae</taxon>
        <taxon>Corynebacterium</taxon>
    </lineage>
</organism>
<evidence type="ECO:0000256" key="1">
    <source>
        <dbReference type="ARBA" id="ARBA00003416"/>
    </source>
</evidence>
<accession>A0A4P7QGP2</accession>
<dbReference type="AlphaFoldDB" id="A0A4P7QGP2"/>
<evidence type="ECO:0000313" key="5">
    <source>
        <dbReference type="EMBL" id="QCB28136.1"/>
    </source>
</evidence>
<sequence>MSTTLPVLLLFLGLAIGAMLGWLGHAYLRPTTHPESGGQPAVEGPGRDQERLLELLEESQARSQQAALAAAGQRQEEMERSLAPLEKALYRLGIQLKELEADRATAFASLTSQVQSMARTSTRLNDKTDQLVTALRSPNVRGRWGEMQLERVVELGGMLKHVDFDSQVTATVDGKTYRPDLVIHLAGGRNVVVDAKVPFSSYLDALESQDPEEHAAYLRRHAHLLRNHVNALGSKDYVGAFFPTPEFVILFVPADPFLDAALSVDNELLEHAFERGVVIATPSTLFALLRTVALGWQQEDMSDKAREVQRLGRDLYSRINTMGEHYNKVGKGLERAVEAYNQTIASLDSRVMVTARRLAEMDIPGRADRHPTVLKPVEDWPRRMGGGQ</sequence>
<dbReference type="OrthoDB" id="370725at2"/>
<evidence type="ECO:0000256" key="4">
    <source>
        <dbReference type="ARBA" id="ARBA00023172"/>
    </source>
</evidence>
<proteinExistence type="inferred from homology"/>
<evidence type="ECO:0000256" key="2">
    <source>
        <dbReference type="ARBA" id="ARBA00009840"/>
    </source>
</evidence>
<dbReference type="PANTHER" id="PTHR30563">
    <property type="entry name" value="DNA RECOMBINATION PROTEIN RMUC"/>
    <property type="match status" value="1"/>
</dbReference>
<dbReference type="PANTHER" id="PTHR30563:SF0">
    <property type="entry name" value="DNA RECOMBINATION PROTEIN RMUC"/>
    <property type="match status" value="1"/>
</dbReference>
<keyword evidence="4" id="KW-0233">DNA recombination</keyword>